<evidence type="ECO:0000256" key="3">
    <source>
        <dbReference type="ARBA" id="ARBA00023098"/>
    </source>
</evidence>
<dbReference type="InterPro" id="IPR033640">
    <property type="entry name" value="FAR_C"/>
</dbReference>
<dbReference type="InterPro" id="IPR036291">
    <property type="entry name" value="NAD(P)-bd_dom_sf"/>
</dbReference>
<accession>A0AAD6MJH2</accession>
<gene>
    <name evidence="7" type="ORF">NC653_023743</name>
</gene>
<evidence type="ECO:0000256" key="1">
    <source>
        <dbReference type="ARBA" id="ARBA00005928"/>
    </source>
</evidence>
<proteinExistence type="inferred from homology"/>
<comment type="similarity">
    <text evidence="1 4">Belongs to the fatty acyl-CoA reductase family.</text>
</comment>
<evidence type="ECO:0000313" key="7">
    <source>
        <dbReference type="EMBL" id="KAJ6985905.1"/>
    </source>
</evidence>
<evidence type="ECO:0000256" key="4">
    <source>
        <dbReference type="RuleBase" id="RU363097"/>
    </source>
</evidence>
<dbReference type="Pfam" id="PF03015">
    <property type="entry name" value="Sterile"/>
    <property type="match status" value="3"/>
</dbReference>
<comment type="catalytic activity">
    <reaction evidence="4">
        <text>a long-chain fatty acyl-CoA + 2 NADPH + 2 H(+) = a long-chain primary fatty alcohol + 2 NADP(+) + CoA</text>
        <dbReference type="Rhea" id="RHEA:52716"/>
        <dbReference type="ChEBI" id="CHEBI:15378"/>
        <dbReference type="ChEBI" id="CHEBI:57287"/>
        <dbReference type="ChEBI" id="CHEBI:57783"/>
        <dbReference type="ChEBI" id="CHEBI:58349"/>
        <dbReference type="ChEBI" id="CHEBI:77396"/>
        <dbReference type="ChEBI" id="CHEBI:83139"/>
        <dbReference type="EC" id="1.2.1.84"/>
    </reaction>
</comment>
<dbReference type="CDD" id="cd09071">
    <property type="entry name" value="FAR_C"/>
    <property type="match status" value="3"/>
</dbReference>
<dbReference type="GO" id="GO:0080019">
    <property type="term" value="F:alcohol-forming very long-chain fatty acyl-CoA reductase activity"/>
    <property type="evidence" value="ECO:0007669"/>
    <property type="project" value="InterPro"/>
</dbReference>
<dbReference type="EC" id="1.2.1.84" evidence="4"/>
<dbReference type="PANTHER" id="PTHR11011:SF84">
    <property type="entry name" value="ACYL-COA REDUCTASE-LIKE PROTEIN, PUTATIVE-RELATED"/>
    <property type="match status" value="1"/>
</dbReference>
<keyword evidence="4" id="KW-0521">NADP</keyword>
<dbReference type="GO" id="GO:0035336">
    <property type="term" value="P:long-chain fatty-acyl-CoA metabolic process"/>
    <property type="evidence" value="ECO:0007669"/>
    <property type="project" value="TreeGrafter"/>
</dbReference>
<sequence>MELGSILQFLDNKTILVTGATGYLAKIFVEKILRVQPNVKKFYLLLRAADAKSGTERLRDEVIGKDLFRVLREKHGAGLHSFISEKVTPVPGDISHEDLGVKDSSLKDEIWREIDVMLNFAATTNFDERYDVALGINTLGALHVLNFAKKCVKIKMLVHVSTAYVCGEDAGLILEQPYHMGMAKKGDEKIDINFEKRMVQEKLNELKLEDVPEKEITSAMKDFGIERARLFGWPNTYVFTKAMGEMLLVNFKDSLPLVIIRPTMVASTYKDPFPGWIEGVRTIDSVIVGYGKGRVTCFISGPRSTLDVIPADMVVNAIIVAMVARAKQHSEIIYHLGSSFRNPVTVSNLHDFIFRYFSEHPWINKEGGSVKVGKGIVLTSMPKFYTYMAIRFLLPLKALQLFNTLLFKKYQDLYTVLDRRVKLVMRLADLYKPYVFFEGIFDDLNSERLRIISKETCYETDIFDFDPMNIDWEDYMMNVHIPVFVEKILRVQPNVKKFYLLLRAADAKSGTERLRDEVIGKDLFRVLREKHGAGLHSFISEKVTPVPGDISHEDLGVKDSSLKDEMWREIDVMLNFAATTNFDERYDVALGINTLGALHVLNFAKKCVKIKMLVHVSTAYVCGEDAGLILEQPYHMGMAKKGDEKIDINFEKRMVQEKLNELKLENVPEKQITSAMKDFGIERARLFGWPNTYVFTKAMGEMLLVNFKDSLPLVIIRPTMVASTYKEPFPGWIEGVRTIDSLIVGYGKGRVTCFISGPRSTLDVIPADMVVNAIIVAMVARAKQHSEIIYHLGSSFRNPVNFSNLHDFSFRYFSEHPWINKEGESVKVGKGIVLTSMPKFYTYMAIRFLLPLKALQLFNTLLFKKYQDLYTVLDRRVKLVMRLVDLYKPYVFFEGIFDDLNSEKLRIISKETCHETDIFDFDPMNIDWDDYMMNVHIPGLIPADMVVNAIIVAMVAHAGQKTSGIIYNVGSSFRYFRKNPWINRKGARLKVKKLAILTSMDSFQAYAAIRFLLPLKALHLVNMVLFRKHRDACAVLDRKLKLLRRLTDLFKPYVLFEGIFDDKNSEKLQIASRKTCPETNVFNFDPTSIDWEDYMMNAHIPGLVKYVMK</sequence>
<keyword evidence="2 4" id="KW-0444">Lipid biosynthesis</keyword>
<dbReference type="GO" id="GO:0102965">
    <property type="term" value="F:alcohol-forming long-chain fatty acyl-CoA reductase activity"/>
    <property type="evidence" value="ECO:0007669"/>
    <property type="project" value="UniProtKB-EC"/>
</dbReference>
<feature type="domain" description="Thioester reductase (TE)" evidence="6">
    <location>
        <begin position="17"/>
        <end position="318"/>
    </location>
</feature>
<dbReference type="AlphaFoldDB" id="A0AAD6MJH2"/>
<evidence type="ECO:0000313" key="8">
    <source>
        <dbReference type="Proteomes" id="UP001164929"/>
    </source>
</evidence>
<evidence type="ECO:0000259" key="5">
    <source>
        <dbReference type="Pfam" id="PF03015"/>
    </source>
</evidence>
<dbReference type="SUPFAM" id="SSF51735">
    <property type="entry name" value="NAD(P)-binding Rossmann-fold domains"/>
    <property type="match status" value="2"/>
</dbReference>
<keyword evidence="4" id="KW-0560">Oxidoreductase</keyword>
<organism evidence="7 8">
    <name type="scientific">Populus alba x Populus x berolinensis</name>
    <dbReference type="NCBI Taxonomy" id="444605"/>
    <lineage>
        <taxon>Eukaryota</taxon>
        <taxon>Viridiplantae</taxon>
        <taxon>Streptophyta</taxon>
        <taxon>Embryophyta</taxon>
        <taxon>Tracheophyta</taxon>
        <taxon>Spermatophyta</taxon>
        <taxon>Magnoliopsida</taxon>
        <taxon>eudicotyledons</taxon>
        <taxon>Gunneridae</taxon>
        <taxon>Pentapetalae</taxon>
        <taxon>rosids</taxon>
        <taxon>fabids</taxon>
        <taxon>Malpighiales</taxon>
        <taxon>Salicaceae</taxon>
        <taxon>Saliceae</taxon>
        <taxon>Populus</taxon>
    </lineage>
</organism>
<feature type="domain" description="Fatty acyl-CoA reductase C-terminal" evidence="5">
    <location>
        <begin position="1012"/>
        <end position="1109"/>
    </location>
</feature>
<feature type="domain" description="Fatty acyl-CoA reductase C-terminal" evidence="5">
    <location>
        <begin position="849"/>
        <end position="940"/>
    </location>
</feature>
<dbReference type="InterPro" id="IPR013120">
    <property type="entry name" value="FAR_NAD-bd"/>
</dbReference>
<protein>
    <recommendedName>
        <fullName evidence="4">Fatty acyl-CoA reductase</fullName>
        <ecNumber evidence="4">1.2.1.84</ecNumber>
    </recommendedName>
</protein>
<evidence type="ECO:0000256" key="2">
    <source>
        <dbReference type="ARBA" id="ARBA00022516"/>
    </source>
</evidence>
<reference evidence="7" key="1">
    <citation type="journal article" date="2023" name="Mol. Ecol. Resour.">
        <title>Chromosome-level genome assembly of a triploid poplar Populus alba 'Berolinensis'.</title>
        <authorList>
            <person name="Chen S."/>
            <person name="Yu Y."/>
            <person name="Wang X."/>
            <person name="Wang S."/>
            <person name="Zhang T."/>
            <person name="Zhou Y."/>
            <person name="He R."/>
            <person name="Meng N."/>
            <person name="Wang Y."/>
            <person name="Liu W."/>
            <person name="Liu Z."/>
            <person name="Liu J."/>
            <person name="Guo Q."/>
            <person name="Huang H."/>
            <person name="Sederoff R.R."/>
            <person name="Wang G."/>
            <person name="Qu G."/>
            <person name="Chen S."/>
        </authorList>
    </citation>
    <scope>NUCLEOTIDE SEQUENCE</scope>
    <source>
        <strain evidence="7">SC-2020</strain>
    </source>
</reference>
<dbReference type="Proteomes" id="UP001164929">
    <property type="component" value="Chromosome 9"/>
</dbReference>
<keyword evidence="3 4" id="KW-0443">Lipid metabolism</keyword>
<feature type="domain" description="Thioester reductase (TE)" evidence="6">
    <location>
        <begin position="483"/>
        <end position="774"/>
    </location>
</feature>
<comment type="function">
    <text evidence="4">Catalyzes the reduction of fatty acyl-CoA to fatty alcohols.</text>
</comment>
<dbReference type="CDD" id="cd05236">
    <property type="entry name" value="FAR-N_SDR_e"/>
    <property type="match status" value="2"/>
</dbReference>
<feature type="domain" description="Fatty acyl-CoA reductase C-terminal" evidence="5">
    <location>
        <begin position="393"/>
        <end position="480"/>
    </location>
</feature>
<name>A0AAD6MJH2_9ROSI</name>
<keyword evidence="8" id="KW-1185">Reference proteome</keyword>
<dbReference type="InterPro" id="IPR026055">
    <property type="entry name" value="FAR"/>
</dbReference>
<dbReference type="PANTHER" id="PTHR11011">
    <property type="entry name" value="MALE STERILITY PROTEIN 2-RELATED"/>
    <property type="match status" value="1"/>
</dbReference>
<dbReference type="EMBL" id="JAQIZT010000009">
    <property type="protein sequence ID" value="KAJ6985905.1"/>
    <property type="molecule type" value="Genomic_DNA"/>
</dbReference>
<evidence type="ECO:0000259" key="6">
    <source>
        <dbReference type="Pfam" id="PF07993"/>
    </source>
</evidence>
<dbReference type="Pfam" id="PF07993">
    <property type="entry name" value="NAD_binding_4"/>
    <property type="match status" value="2"/>
</dbReference>
<comment type="caution">
    <text evidence="7">The sequence shown here is derived from an EMBL/GenBank/DDBJ whole genome shotgun (WGS) entry which is preliminary data.</text>
</comment>
<dbReference type="GO" id="GO:0010345">
    <property type="term" value="P:suberin biosynthetic process"/>
    <property type="evidence" value="ECO:0007669"/>
    <property type="project" value="TreeGrafter"/>
</dbReference>
<dbReference type="Gene3D" id="3.40.50.720">
    <property type="entry name" value="NAD(P)-binding Rossmann-like Domain"/>
    <property type="match status" value="2"/>
</dbReference>